<evidence type="ECO:0000256" key="1">
    <source>
        <dbReference type="ARBA" id="ARBA00023125"/>
    </source>
</evidence>
<feature type="domain" description="HTH cro/C1-type" evidence="2">
    <location>
        <begin position="7"/>
        <end position="61"/>
    </location>
</feature>
<gene>
    <name evidence="3" type="ORF">IWH25_18730</name>
</gene>
<dbReference type="Pfam" id="PF01381">
    <property type="entry name" value="HTH_3"/>
    <property type="match status" value="1"/>
</dbReference>
<dbReference type="KEGG" id="ares:IWH25_18730"/>
<name>A0A974SNX0_9RHOO</name>
<dbReference type="GO" id="GO:0003700">
    <property type="term" value="F:DNA-binding transcription factor activity"/>
    <property type="evidence" value="ECO:0007669"/>
    <property type="project" value="TreeGrafter"/>
</dbReference>
<evidence type="ECO:0000259" key="2">
    <source>
        <dbReference type="PROSITE" id="PS50943"/>
    </source>
</evidence>
<dbReference type="Proteomes" id="UP000663444">
    <property type="component" value="Chromosome"/>
</dbReference>
<keyword evidence="1" id="KW-0238">DNA-binding</keyword>
<dbReference type="CDD" id="cd00093">
    <property type="entry name" value="HTH_XRE"/>
    <property type="match status" value="1"/>
</dbReference>
<reference evidence="3" key="1">
    <citation type="submission" date="2020-11" db="EMBL/GenBank/DDBJ databases">
        <title>Azospira restricta DSM 18626 genome sequence.</title>
        <authorList>
            <person name="Moe W.M."/>
        </authorList>
    </citation>
    <scope>NUCLEOTIDE SEQUENCE</scope>
    <source>
        <strain evidence="3">DSM 18626</strain>
    </source>
</reference>
<protein>
    <submittedName>
        <fullName evidence="3">Helix-turn-helix transcriptional regulator</fullName>
    </submittedName>
</protein>
<dbReference type="RefSeq" id="WP_203387275.1">
    <property type="nucleotide sequence ID" value="NZ_CP064781.1"/>
</dbReference>
<proteinExistence type="predicted"/>
<organism evidence="3 4">
    <name type="scientific">Azospira restricta</name>
    <dbReference type="NCBI Taxonomy" id="404405"/>
    <lineage>
        <taxon>Bacteria</taxon>
        <taxon>Pseudomonadati</taxon>
        <taxon>Pseudomonadota</taxon>
        <taxon>Betaproteobacteria</taxon>
        <taxon>Rhodocyclales</taxon>
        <taxon>Rhodocyclaceae</taxon>
        <taxon>Azospira</taxon>
    </lineage>
</organism>
<evidence type="ECO:0000313" key="3">
    <source>
        <dbReference type="EMBL" id="QRJ63743.1"/>
    </source>
</evidence>
<dbReference type="SMART" id="SM00530">
    <property type="entry name" value="HTH_XRE"/>
    <property type="match status" value="1"/>
</dbReference>
<dbReference type="InterPro" id="IPR010982">
    <property type="entry name" value="Lambda_DNA-bd_dom_sf"/>
</dbReference>
<dbReference type="InterPro" id="IPR050807">
    <property type="entry name" value="TransReg_Diox_bact_type"/>
</dbReference>
<dbReference type="Gene3D" id="1.10.260.40">
    <property type="entry name" value="lambda repressor-like DNA-binding domains"/>
    <property type="match status" value="1"/>
</dbReference>
<dbReference type="PROSITE" id="PS50943">
    <property type="entry name" value="HTH_CROC1"/>
    <property type="match status" value="1"/>
</dbReference>
<dbReference type="SUPFAM" id="SSF47413">
    <property type="entry name" value="lambda repressor-like DNA-binding domains"/>
    <property type="match status" value="1"/>
</dbReference>
<evidence type="ECO:0000313" key="4">
    <source>
        <dbReference type="Proteomes" id="UP000663444"/>
    </source>
</evidence>
<dbReference type="PANTHER" id="PTHR46797">
    <property type="entry name" value="HTH-TYPE TRANSCRIPTIONAL REGULATOR"/>
    <property type="match status" value="1"/>
</dbReference>
<dbReference type="GO" id="GO:0005829">
    <property type="term" value="C:cytosol"/>
    <property type="evidence" value="ECO:0007669"/>
    <property type="project" value="TreeGrafter"/>
</dbReference>
<keyword evidence="4" id="KW-1185">Reference proteome</keyword>
<dbReference type="AlphaFoldDB" id="A0A974SNX0"/>
<accession>A0A974SNX0</accession>
<dbReference type="EMBL" id="CP064781">
    <property type="protein sequence ID" value="QRJ63743.1"/>
    <property type="molecule type" value="Genomic_DNA"/>
</dbReference>
<dbReference type="GO" id="GO:0003677">
    <property type="term" value="F:DNA binding"/>
    <property type="evidence" value="ECO:0007669"/>
    <property type="project" value="UniProtKB-KW"/>
</dbReference>
<dbReference type="InterPro" id="IPR001387">
    <property type="entry name" value="Cro/C1-type_HTH"/>
</dbReference>
<dbReference type="PANTHER" id="PTHR46797:SF24">
    <property type="entry name" value="DNA-BINDING PHAGE PROTEIN"/>
    <property type="match status" value="1"/>
</dbReference>
<sequence>MKIGLRIKQLREESGCSQGELARRVGVTQPTVSDWENNKTEPTVDNLRLLAVEFDVFFEWLATGRGPRQFAPGVGEPPAEYRVGRPLADDEAQLLAAFRRLPAARREALLEFLSRWA</sequence>